<accession>A0A7S0WP39</accession>
<protein>
    <submittedName>
        <fullName evidence="3">Uncharacterized protein</fullName>
    </submittedName>
</protein>
<keyword evidence="2" id="KW-0472">Membrane</keyword>
<keyword evidence="2" id="KW-1133">Transmembrane helix</keyword>
<dbReference type="AlphaFoldDB" id="A0A7S0WP39"/>
<feature type="region of interest" description="Disordered" evidence="1">
    <location>
        <begin position="1"/>
        <end position="61"/>
    </location>
</feature>
<feature type="transmembrane region" description="Helical" evidence="2">
    <location>
        <begin position="92"/>
        <end position="115"/>
    </location>
</feature>
<evidence type="ECO:0000256" key="2">
    <source>
        <dbReference type="SAM" id="Phobius"/>
    </source>
</evidence>
<proteinExistence type="predicted"/>
<evidence type="ECO:0000313" key="3">
    <source>
        <dbReference type="EMBL" id="CAD8676067.1"/>
    </source>
</evidence>
<dbReference type="EMBL" id="HBFA01025592">
    <property type="protein sequence ID" value="CAD8676067.1"/>
    <property type="molecule type" value="Transcribed_RNA"/>
</dbReference>
<reference evidence="3" key="1">
    <citation type="submission" date="2021-01" db="EMBL/GenBank/DDBJ databases">
        <authorList>
            <person name="Corre E."/>
            <person name="Pelletier E."/>
            <person name="Niang G."/>
            <person name="Scheremetjew M."/>
            <person name="Finn R."/>
            <person name="Kale V."/>
            <person name="Holt S."/>
            <person name="Cochrane G."/>
            <person name="Meng A."/>
            <person name="Brown T."/>
            <person name="Cohen L."/>
        </authorList>
    </citation>
    <scope>NUCLEOTIDE SEQUENCE</scope>
    <source>
        <strain evidence="3">CCMP722</strain>
    </source>
</reference>
<name>A0A7S0WP39_9CHLO</name>
<organism evidence="3">
    <name type="scientific">Pyramimonas obovata</name>
    <dbReference type="NCBI Taxonomy" id="1411642"/>
    <lineage>
        <taxon>Eukaryota</taxon>
        <taxon>Viridiplantae</taxon>
        <taxon>Chlorophyta</taxon>
        <taxon>Pyramimonadophyceae</taxon>
        <taxon>Pyramimonadales</taxon>
        <taxon>Pyramimonadaceae</taxon>
        <taxon>Pyramimonas</taxon>
        <taxon>Pyramimonas incertae sedis</taxon>
    </lineage>
</organism>
<gene>
    <name evidence="3" type="ORF">POBO1169_LOCUS12978</name>
</gene>
<sequence>MAKSKKSGNKASSPKAPNPDNTPSLEEIEKMVAEVEAETSGQPTDQAAHKDSQKHKKEKYDGKTQYIAGLVTQVQSEVYQLRVESAQVKTSLTFAALGGVVIGAAMASVVCVKLMHPKV</sequence>
<evidence type="ECO:0000256" key="1">
    <source>
        <dbReference type="SAM" id="MobiDB-lite"/>
    </source>
</evidence>
<keyword evidence="2" id="KW-0812">Transmembrane</keyword>